<keyword evidence="11 14" id="KW-0503">Monooxygenase</keyword>
<dbReference type="CDD" id="cd11056">
    <property type="entry name" value="CYP6-like"/>
    <property type="match status" value="1"/>
</dbReference>
<dbReference type="SUPFAM" id="SSF48264">
    <property type="entry name" value="Cytochrome P450"/>
    <property type="match status" value="1"/>
</dbReference>
<keyword evidence="12 15" id="KW-0472">Membrane</keyword>
<protein>
    <submittedName>
        <fullName evidence="17">Cytochrome P450 6a2-like</fullName>
    </submittedName>
</protein>
<evidence type="ECO:0000256" key="3">
    <source>
        <dbReference type="ARBA" id="ARBA00004406"/>
    </source>
</evidence>
<accession>A0AAJ7J585</accession>
<proteinExistence type="inferred from homology"/>
<reference evidence="17" key="1">
    <citation type="submission" date="2025-08" db="UniProtKB">
        <authorList>
            <consortium name="RefSeq"/>
        </authorList>
    </citation>
    <scope>IDENTIFICATION</scope>
    <source>
        <tissue evidence="17">Whole body</tissue>
    </source>
</reference>
<evidence type="ECO:0000256" key="1">
    <source>
        <dbReference type="ARBA" id="ARBA00001971"/>
    </source>
</evidence>
<keyword evidence="7" id="KW-0256">Endoplasmic reticulum</keyword>
<dbReference type="PRINTS" id="PR00463">
    <property type="entry name" value="EP450I"/>
</dbReference>
<comment type="cofactor">
    <cofactor evidence="1 13">
        <name>heme</name>
        <dbReference type="ChEBI" id="CHEBI:30413"/>
    </cofactor>
</comment>
<evidence type="ECO:0000256" key="8">
    <source>
        <dbReference type="ARBA" id="ARBA00022848"/>
    </source>
</evidence>
<dbReference type="GO" id="GO:0005506">
    <property type="term" value="F:iron ion binding"/>
    <property type="evidence" value="ECO:0007669"/>
    <property type="project" value="InterPro"/>
</dbReference>
<evidence type="ECO:0000313" key="16">
    <source>
        <dbReference type="Proteomes" id="UP000694925"/>
    </source>
</evidence>
<evidence type="ECO:0000256" key="5">
    <source>
        <dbReference type="ARBA" id="ARBA00022617"/>
    </source>
</evidence>
<gene>
    <name evidence="17" type="primary">LOC108627544</name>
</gene>
<evidence type="ECO:0000313" key="17">
    <source>
        <dbReference type="RefSeq" id="XP_017884321.1"/>
    </source>
</evidence>
<evidence type="ECO:0000256" key="12">
    <source>
        <dbReference type="ARBA" id="ARBA00023136"/>
    </source>
</evidence>
<keyword evidence="10 13" id="KW-0408">Iron</keyword>
<dbReference type="AlphaFoldDB" id="A0AAJ7J585"/>
<evidence type="ECO:0000256" key="4">
    <source>
        <dbReference type="ARBA" id="ARBA00010617"/>
    </source>
</evidence>
<dbReference type="InterPro" id="IPR017972">
    <property type="entry name" value="Cyt_P450_CS"/>
</dbReference>
<dbReference type="Proteomes" id="UP000694925">
    <property type="component" value="Unplaced"/>
</dbReference>
<organism evidence="16 17">
    <name type="scientific">Ceratina calcarata</name>
    <dbReference type="NCBI Taxonomy" id="156304"/>
    <lineage>
        <taxon>Eukaryota</taxon>
        <taxon>Metazoa</taxon>
        <taxon>Ecdysozoa</taxon>
        <taxon>Arthropoda</taxon>
        <taxon>Hexapoda</taxon>
        <taxon>Insecta</taxon>
        <taxon>Pterygota</taxon>
        <taxon>Neoptera</taxon>
        <taxon>Endopterygota</taxon>
        <taxon>Hymenoptera</taxon>
        <taxon>Apocrita</taxon>
        <taxon>Aculeata</taxon>
        <taxon>Apoidea</taxon>
        <taxon>Anthophila</taxon>
        <taxon>Apidae</taxon>
        <taxon>Ceratina</taxon>
        <taxon>Zadontomerus</taxon>
    </lineage>
</organism>
<evidence type="ECO:0000256" key="10">
    <source>
        <dbReference type="ARBA" id="ARBA00023004"/>
    </source>
</evidence>
<dbReference type="GO" id="GO:0020037">
    <property type="term" value="F:heme binding"/>
    <property type="evidence" value="ECO:0007669"/>
    <property type="project" value="InterPro"/>
</dbReference>
<sequence>MASIFLTLFAGAVALLCFYLYLRFTYWKRNGIPTARGCYPIVGHVLPVLSNKKSFNDMVQEIYNEYPDCSMVGIYRTIRPALIIRDPNLVKTVMQSNFSNFHTNGLHIEADADPLFAKNPFFSEGEVWSTERKRLTYAFSSSKLKSLFVTVTGVCEKFKNYLNRRLSSNDKYEVELKYLFSKFTGEVVANAALGIEGRCFEDKDDPNAFDQIGHSFFKPTKLEKFFSQCIFLLPELNHLLKIRFVPKQLDQLFRKIVEKNMEIRRKEPAPRNDFLQLMIDLEKTGEALDLEAVTAHAFSFYADGFETSSTTLSFIGYQLATHQDVQDRLRNEVKTVIEKHGGALTYEGLKEMTYMDQVINESQRCYVALTILNKECSESFVLEGSDGLRCHVKPGTQILIPIQALQLDPKYWPDPQNFDPERFSEERKGGIKKYTFLPFGEGPRMCVGMRMALMQMKACLATLLKDHKIELSPKTKLPLNVTSIFFFLSPIGGLWVNISKL</sequence>
<evidence type="ECO:0000256" key="9">
    <source>
        <dbReference type="ARBA" id="ARBA00023002"/>
    </source>
</evidence>
<dbReference type="PROSITE" id="PS00086">
    <property type="entry name" value="CYTOCHROME_P450"/>
    <property type="match status" value="1"/>
</dbReference>
<comment type="subcellular location">
    <subcellularLocation>
        <location evidence="3">Endoplasmic reticulum membrane</location>
        <topology evidence="3">Peripheral membrane protein</topology>
    </subcellularLocation>
    <subcellularLocation>
        <location evidence="2">Microsome membrane</location>
        <topology evidence="2">Peripheral membrane protein</topology>
    </subcellularLocation>
</comment>
<dbReference type="InterPro" id="IPR001128">
    <property type="entry name" value="Cyt_P450"/>
</dbReference>
<dbReference type="InterPro" id="IPR050476">
    <property type="entry name" value="Insect_CytP450_Detox"/>
</dbReference>
<dbReference type="GO" id="GO:0004497">
    <property type="term" value="F:monooxygenase activity"/>
    <property type="evidence" value="ECO:0007669"/>
    <property type="project" value="UniProtKB-KW"/>
</dbReference>
<dbReference type="PRINTS" id="PR00385">
    <property type="entry name" value="P450"/>
</dbReference>
<dbReference type="Pfam" id="PF00067">
    <property type="entry name" value="p450"/>
    <property type="match status" value="1"/>
</dbReference>
<dbReference type="KEGG" id="ccal:108627544"/>
<dbReference type="RefSeq" id="XP_017884321.1">
    <property type="nucleotide sequence ID" value="XM_018028832.2"/>
</dbReference>
<dbReference type="GO" id="GO:0016705">
    <property type="term" value="F:oxidoreductase activity, acting on paired donors, with incorporation or reduction of molecular oxygen"/>
    <property type="evidence" value="ECO:0007669"/>
    <property type="project" value="InterPro"/>
</dbReference>
<keyword evidence="8" id="KW-0492">Microsome</keyword>
<evidence type="ECO:0000256" key="15">
    <source>
        <dbReference type="SAM" id="Phobius"/>
    </source>
</evidence>
<name>A0AAJ7J585_9HYME</name>
<dbReference type="PANTHER" id="PTHR24292:SF104">
    <property type="entry name" value="CYTOCHROME P450 308A1-RELATED"/>
    <property type="match status" value="1"/>
</dbReference>
<dbReference type="InterPro" id="IPR002401">
    <property type="entry name" value="Cyt_P450_E_grp-I"/>
</dbReference>
<dbReference type="PANTHER" id="PTHR24292">
    <property type="entry name" value="CYTOCHROME P450"/>
    <property type="match status" value="1"/>
</dbReference>
<keyword evidence="16" id="KW-1185">Reference proteome</keyword>
<dbReference type="Gene3D" id="1.10.630.10">
    <property type="entry name" value="Cytochrome P450"/>
    <property type="match status" value="1"/>
</dbReference>
<dbReference type="FunFam" id="1.10.630.10:FF:000042">
    <property type="entry name" value="Cytochrome P450"/>
    <property type="match status" value="1"/>
</dbReference>
<evidence type="ECO:0000256" key="11">
    <source>
        <dbReference type="ARBA" id="ARBA00023033"/>
    </source>
</evidence>
<evidence type="ECO:0000256" key="2">
    <source>
        <dbReference type="ARBA" id="ARBA00004174"/>
    </source>
</evidence>
<dbReference type="GO" id="GO:0005789">
    <property type="term" value="C:endoplasmic reticulum membrane"/>
    <property type="evidence" value="ECO:0007669"/>
    <property type="project" value="UniProtKB-SubCell"/>
</dbReference>
<keyword evidence="9 14" id="KW-0560">Oxidoreductase</keyword>
<keyword evidence="15" id="KW-1133">Transmembrane helix</keyword>
<dbReference type="InterPro" id="IPR036396">
    <property type="entry name" value="Cyt_P450_sf"/>
</dbReference>
<feature type="binding site" description="axial binding residue" evidence="13">
    <location>
        <position position="446"/>
    </location>
    <ligand>
        <name>heme</name>
        <dbReference type="ChEBI" id="CHEBI:30413"/>
    </ligand>
    <ligandPart>
        <name>Fe</name>
        <dbReference type="ChEBI" id="CHEBI:18248"/>
    </ligandPart>
</feature>
<comment type="similarity">
    <text evidence="4 14">Belongs to the cytochrome P450 family.</text>
</comment>
<evidence type="ECO:0000256" key="14">
    <source>
        <dbReference type="RuleBase" id="RU000461"/>
    </source>
</evidence>
<keyword evidence="5 13" id="KW-0349">Heme</keyword>
<evidence type="ECO:0000256" key="6">
    <source>
        <dbReference type="ARBA" id="ARBA00022723"/>
    </source>
</evidence>
<evidence type="ECO:0000256" key="13">
    <source>
        <dbReference type="PIRSR" id="PIRSR602401-1"/>
    </source>
</evidence>
<feature type="transmembrane region" description="Helical" evidence="15">
    <location>
        <begin position="6"/>
        <end position="22"/>
    </location>
</feature>
<keyword evidence="15" id="KW-0812">Transmembrane</keyword>
<evidence type="ECO:0000256" key="7">
    <source>
        <dbReference type="ARBA" id="ARBA00022824"/>
    </source>
</evidence>
<keyword evidence="6 13" id="KW-0479">Metal-binding</keyword>
<dbReference type="GeneID" id="108627544"/>